<dbReference type="eggNOG" id="COG3920">
    <property type="taxonomic scope" value="Bacteria"/>
</dbReference>
<comment type="catalytic activity">
    <reaction evidence="1">
        <text>ATP + protein L-histidine = ADP + protein N-phospho-L-histidine.</text>
        <dbReference type="EC" id="2.7.13.3"/>
    </reaction>
</comment>
<organism evidence="11 12">
    <name type="scientific">Pseudomonas cremoricolorata</name>
    <dbReference type="NCBI Taxonomy" id="157783"/>
    <lineage>
        <taxon>Bacteria</taxon>
        <taxon>Pseudomonadati</taxon>
        <taxon>Pseudomonadota</taxon>
        <taxon>Gammaproteobacteria</taxon>
        <taxon>Pseudomonadales</taxon>
        <taxon>Pseudomonadaceae</taxon>
        <taxon>Pseudomonas</taxon>
    </lineage>
</organism>
<dbReference type="Gene3D" id="3.30.450.20">
    <property type="entry name" value="PAS domain"/>
    <property type="match status" value="1"/>
</dbReference>
<keyword evidence="12" id="KW-1185">Reference proteome</keyword>
<dbReference type="RefSeq" id="WP_038412927.1">
    <property type="nucleotide sequence ID" value="NZ_CP009455.1"/>
</dbReference>
<accession>A0A089WLY4</accession>
<dbReference type="PROSITE" id="PS50109">
    <property type="entry name" value="HIS_KIN"/>
    <property type="match status" value="1"/>
</dbReference>
<evidence type="ECO:0000259" key="10">
    <source>
        <dbReference type="PROSITE" id="PS50113"/>
    </source>
</evidence>
<dbReference type="InterPro" id="IPR011495">
    <property type="entry name" value="Sig_transdc_His_kin_sub2_dim/P"/>
</dbReference>
<dbReference type="Pfam" id="PF08448">
    <property type="entry name" value="PAS_4"/>
    <property type="match status" value="1"/>
</dbReference>
<dbReference type="Proteomes" id="UP000029493">
    <property type="component" value="Chromosome"/>
</dbReference>
<dbReference type="InterPro" id="IPR000014">
    <property type="entry name" value="PAS"/>
</dbReference>
<dbReference type="EC" id="2.7.13.3" evidence="2"/>
<evidence type="ECO:0000256" key="2">
    <source>
        <dbReference type="ARBA" id="ARBA00012438"/>
    </source>
</evidence>
<keyword evidence="4" id="KW-0808">Transferase</keyword>
<dbReference type="STRING" id="157783.LK03_13920"/>
<reference evidence="11 12" key="1">
    <citation type="submission" date="2014-09" db="EMBL/GenBank/DDBJ databases">
        <authorList>
            <person name="Chan K.-G."/>
        </authorList>
    </citation>
    <scope>NUCLEOTIDE SEQUENCE [LARGE SCALE GENOMIC DNA]</scope>
    <source>
        <strain evidence="11 12">ND07</strain>
    </source>
</reference>
<evidence type="ECO:0000256" key="6">
    <source>
        <dbReference type="ARBA" id="ARBA00022777"/>
    </source>
</evidence>
<keyword evidence="6 11" id="KW-0418">Kinase</keyword>
<name>A0A089WLY4_9PSED</name>
<dbReference type="Gene3D" id="3.30.565.10">
    <property type="entry name" value="Histidine kinase-like ATPase, C-terminal domain"/>
    <property type="match status" value="1"/>
</dbReference>
<keyword evidence="8" id="KW-0843">Virulence</keyword>
<dbReference type="Pfam" id="PF07568">
    <property type="entry name" value="HisKA_2"/>
    <property type="match status" value="1"/>
</dbReference>
<dbReference type="InterPro" id="IPR000700">
    <property type="entry name" value="PAS-assoc_C"/>
</dbReference>
<proteinExistence type="predicted"/>
<dbReference type="OrthoDB" id="9767435at2"/>
<evidence type="ECO:0000313" key="12">
    <source>
        <dbReference type="Proteomes" id="UP000029493"/>
    </source>
</evidence>
<evidence type="ECO:0000256" key="5">
    <source>
        <dbReference type="ARBA" id="ARBA00022741"/>
    </source>
</evidence>
<dbReference type="SMART" id="SM00387">
    <property type="entry name" value="HATPase_c"/>
    <property type="match status" value="1"/>
</dbReference>
<dbReference type="InterPro" id="IPR013656">
    <property type="entry name" value="PAS_4"/>
</dbReference>
<dbReference type="InterPro" id="IPR003594">
    <property type="entry name" value="HATPase_dom"/>
</dbReference>
<dbReference type="InterPro" id="IPR005467">
    <property type="entry name" value="His_kinase_dom"/>
</dbReference>
<dbReference type="eggNOG" id="COG2203">
    <property type="taxonomic scope" value="Bacteria"/>
</dbReference>
<evidence type="ECO:0000259" key="9">
    <source>
        <dbReference type="PROSITE" id="PS50109"/>
    </source>
</evidence>
<keyword evidence="3" id="KW-0597">Phosphoprotein</keyword>
<evidence type="ECO:0000256" key="7">
    <source>
        <dbReference type="ARBA" id="ARBA00022840"/>
    </source>
</evidence>
<keyword evidence="7" id="KW-0067">ATP-binding</keyword>
<dbReference type="Pfam" id="PF02518">
    <property type="entry name" value="HATPase_c"/>
    <property type="match status" value="1"/>
</dbReference>
<dbReference type="NCBIfam" id="TIGR00229">
    <property type="entry name" value="sensory_box"/>
    <property type="match status" value="1"/>
</dbReference>
<dbReference type="InterPro" id="IPR003018">
    <property type="entry name" value="GAF"/>
</dbReference>
<feature type="domain" description="PAC" evidence="10">
    <location>
        <begin position="259"/>
        <end position="315"/>
    </location>
</feature>
<protein>
    <recommendedName>
        <fullName evidence="2">histidine kinase</fullName>
        <ecNumber evidence="2">2.7.13.3</ecNumber>
    </recommendedName>
</protein>
<dbReference type="InterPro" id="IPR001610">
    <property type="entry name" value="PAC"/>
</dbReference>
<dbReference type="Pfam" id="PF13185">
    <property type="entry name" value="GAF_2"/>
    <property type="match status" value="1"/>
</dbReference>
<evidence type="ECO:0000313" key="11">
    <source>
        <dbReference type="EMBL" id="AIR90325.1"/>
    </source>
</evidence>
<dbReference type="Gene3D" id="3.30.450.40">
    <property type="match status" value="1"/>
</dbReference>
<feature type="domain" description="Histidine kinase" evidence="9">
    <location>
        <begin position="333"/>
        <end position="516"/>
    </location>
</feature>
<evidence type="ECO:0000256" key="4">
    <source>
        <dbReference type="ARBA" id="ARBA00022679"/>
    </source>
</evidence>
<dbReference type="InterPro" id="IPR036890">
    <property type="entry name" value="HATPase_C_sf"/>
</dbReference>
<dbReference type="SUPFAM" id="SSF55874">
    <property type="entry name" value="ATPase domain of HSP90 chaperone/DNA topoisomerase II/histidine kinase"/>
    <property type="match status" value="1"/>
</dbReference>
<dbReference type="AlphaFoldDB" id="A0A089WLY4"/>
<evidence type="ECO:0000256" key="1">
    <source>
        <dbReference type="ARBA" id="ARBA00000085"/>
    </source>
</evidence>
<dbReference type="CDD" id="cd00130">
    <property type="entry name" value="PAS"/>
    <property type="match status" value="1"/>
</dbReference>
<dbReference type="GO" id="GO:0004673">
    <property type="term" value="F:protein histidine kinase activity"/>
    <property type="evidence" value="ECO:0007669"/>
    <property type="project" value="UniProtKB-EC"/>
</dbReference>
<dbReference type="PANTHER" id="PTHR41523">
    <property type="entry name" value="TWO-COMPONENT SYSTEM SENSOR PROTEIN"/>
    <property type="match status" value="1"/>
</dbReference>
<dbReference type="InterPro" id="IPR029016">
    <property type="entry name" value="GAF-like_dom_sf"/>
</dbReference>
<dbReference type="KEGG" id="psw:LK03_13920"/>
<dbReference type="SMART" id="SM00065">
    <property type="entry name" value="GAF"/>
    <property type="match status" value="1"/>
</dbReference>
<evidence type="ECO:0000256" key="8">
    <source>
        <dbReference type="ARBA" id="ARBA00023026"/>
    </source>
</evidence>
<gene>
    <name evidence="11" type="ORF">LK03_13920</name>
</gene>
<dbReference type="PROSITE" id="PS50113">
    <property type="entry name" value="PAC"/>
    <property type="match status" value="1"/>
</dbReference>
<evidence type="ECO:0000256" key="3">
    <source>
        <dbReference type="ARBA" id="ARBA00022553"/>
    </source>
</evidence>
<dbReference type="InterPro" id="IPR035965">
    <property type="entry name" value="PAS-like_dom_sf"/>
</dbReference>
<dbReference type="SMART" id="SM00086">
    <property type="entry name" value="PAC"/>
    <property type="match status" value="1"/>
</dbReference>
<sequence>MPALSPDEFVRAALQVSHSRLRRQHELVVNFAVESLTIIDTDDLLTQACQIAAKGMDTPFAKVLQPVVDSALLRLGHGVGWDASDIGSATVGGDDASPAGYAFTSNRPVISNHLGEELRFRTPSLLRDYGIKRAINVPVRGVSGTFGVLEVDSRDGEDFIESDLVFLEGLATIISMTLERLSAKLESRSAHPYSESILNASPDCVKILSCQGEVEFFNEAGLCRMQIADFTEVAGKPWVDLWPDVSKHAVIDALSQVKKGDSVRFESFCPTLKGEPRWWDVTAAPIYDETGELDKIIAVSRDITERHEQELRLAALVDAQSTKLSETGLHLEEIHHRVKNSLHLVNTLLLLQANLSNEESVKAQLQIAANRVLTIAAVHERLYRDANEQGVSVSEYVSDLLGDMKKAFGDPRIEHTVDAFLLPAERMAPLGLVICELVTNALKYGRGTICVKVVKDGDDALILVSDEGDGFPEHYPKPSGTGLGMRLVKSYSGYGEQCISLDTSSGLSTIQVRFKL</sequence>
<dbReference type="SUPFAM" id="SSF55781">
    <property type="entry name" value="GAF domain-like"/>
    <property type="match status" value="1"/>
</dbReference>
<keyword evidence="5" id="KW-0547">Nucleotide-binding</keyword>
<dbReference type="PANTHER" id="PTHR41523:SF8">
    <property type="entry name" value="ETHYLENE RESPONSE SENSOR PROTEIN"/>
    <property type="match status" value="1"/>
</dbReference>
<dbReference type="GO" id="GO:0005524">
    <property type="term" value="F:ATP binding"/>
    <property type="evidence" value="ECO:0007669"/>
    <property type="project" value="UniProtKB-KW"/>
</dbReference>
<dbReference type="SUPFAM" id="SSF55785">
    <property type="entry name" value="PYP-like sensor domain (PAS domain)"/>
    <property type="match status" value="1"/>
</dbReference>
<dbReference type="EMBL" id="CP009455">
    <property type="protein sequence ID" value="AIR90325.1"/>
    <property type="molecule type" value="Genomic_DNA"/>
</dbReference>